<proteinExistence type="inferred from homology"/>
<dbReference type="Pfam" id="PF05461">
    <property type="entry name" value="ApoL"/>
    <property type="match status" value="1"/>
</dbReference>
<organism evidence="2 3">
    <name type="scientific">Amphilophus citrinellus</name>
    <name type="common">Midas cichlid</name>
    <name type="synonym">Cichlasoma citrinellum</name>
    <dbReference type="NCBI Taxonomy" id="61819"/>
    <lineage>
        <taxon>Eukaryota</taxon>
        <taxon>Metazoa</taxon>
        <taxon>Chordata</taxon>
        <taxon>Craniata</taxon>
        <taxon>Vertebrata</taxon>
        <taxon>Euteleostomi</taxon>
        <taxon>Actinopterygii</taxon>
        <taxon>Neopterygii</taxon>
        <taxon>Teleostei</taxon>
        <taxon>Neoteleostei</taxon>
        <taxon>Acanthomorphata</taxon>
        <taxon>Ovalentaria</taxon>
        <taxon>Cichlomorphae</taxon>
        <taxon>Cichliformes</taxon>
        <taxon>Cichlidae</taxon>
        <taxon>New World cichlids</taxon>
        <taxon>Cichlasomatinae</taxon>
        <taxon>Heroini</taxon>
        <taxon>Amphilophus</taxon>
    </lineage>
</organism>
<dbReference type="Ensembl" id="ENSACIT00000025709.1">
    <property type="protein sequence ID" value="ENSACIP00000025056.1"/>
    <property type="gene ID" value="ENSACIG00000019415.1"/>
</dbReference>
<dbReference type="GO" id="GO:0005576">
    <property type="term" value="C:extracellular region"/>
    <property type="evidence" value="ECO:0007669"/>
    <property type="project" value="InterPro"/>
</dbReference>
<dbReference type="AlphaFoldDB" id="A0A3Q0SP76"/>
<comment type="similarity">
    <text evidence="1">Belongs to the apolipoprotein L family.</text>
</comment>
<dbReference type="InterPro" id="IPR008405">
    <property type="entry name" value="ApoL"/>
</dbReference>
<dbReference type="GO" id="GO:0016020">
    <property type="term" value="C:membrane"/>
    <property type="evidence" value="ECO:0007669"/>
    <property type="project" value="TreeGrafter"/>
</dbReference>
<accession>A0A3Q0SP76</accession>
<evidence type="ECO:0000313" key="3">
    <source>
        <dbReference type="Proteomes" id="UP000261340"/>
    </source>
</evidence>
<dbReference type="PANTHER" id="PTHR14096">
    <property type="entry name" value="APOLIPOPROTEIN L"/>
    <property type="match status" value="1"/>
</dbReference>
<name>A0A3Q0SP76_AMPCI</name>
<evidence type="ECO:0000313" key="2">
    <source>
        <dbReference type="Ensembl" id="ENSACIP00000025056.1"/>
    </source>
</evidence>
<dbReference type="GeneTree" id="ENSGT01030000234599"/>
<dbReference type="STRING" id="61819.ENSACIP00000025056"/>
<dbReference type="Proteomes" id="UP000261340">
    <property type="component" value="Unplaced"/>
</dbReference>
<reference evidence="2" key="1">
    <citation type="submission" date="2025-08" db="UniProtKB">
        <authorList>
            <consortium name="Ensembl"/>
        </authorList>
    </citation>
    <scope>IDENTIFICATION</scope>
</reference>
<dbReference type="PANTHER" id="PTHR14096:SF57">
    <property type="entry name" value="APOLIPOPROTEIN L4"/>
    <property type="match status" value="1"/>
</dbReference>
<dbReference type="OMA" id="ANCAITS"/>
<sequence>MVALDRDELDTLMDIKDGVDTLDLKISHVYNSEEKCKAFLKFMKSKVNADSRRAELENQLTEVLEYILRGLEKLEPFLDAVEKLTVTSLQVKGAKISGVAGTSVRVIGGVLYLVGLALIPVTAGASLALTMTGVGLGVTSGLNSLEVAAGVGKIITKVFTVGNGTFDLVTDASSAVKVFQGAGKDIAQEGKALRNVPRLASDIPDIGQAAFKGSLARSKSSRAGFITLNALLLGMDIFFICKDSISLAKGCEAKVSQFIRARAALWSSEINSWQKIHNSLKAGQDQGEKFKCDVCMFNHINSNSLRISV</sequence>
<dbReference type="GO" id="GO:0008289">
    <property type="term" value="F:lipid binding"/>
    <property type="evidence" value="ECO:0007669"/>
    <property type="project" value="InterPro"/>
</dbReference>
<keyword evidence="3" id="KW-1185">Reference proteome</keyword>
<evidence type="ECO:0000256" key="1">
    <source>
        <dbReference type="ARBA" id="ARBA00010090"/>
    </source>
</evidence>
<reference evidence="2" key="2">
    <citation type="submission" date="2025-09" db="UniProtKB">
        <authorList>
            <consortium name="Ensembl"/>
        </authorList>
    </citation>
    <scope>IDENTIFICATION</scope>
</reference>
<dbReference type="GO" id="GO:0006869">
    <property type="term" value="P:lipid transport"/>
    <property type="evidence" value="ECO:0007669"/>
    <property type="project" value="InterPro"/>
</dbReference>
<protein>
    <submittedName>
        <fullName evidence="2">Apolipoprotein L</fullName>
    </submittedName>
</protein>
<dbReference type="GO" id="GO:0042157">
    <property type="term" value="P:lipoprotein metabolic process"/>
    <property type="evidence" value="ECO:0007669"/>
    <property type="project" value="InterPro"/>
</dbReference>